<dbReference type="GO" id="GO:0046872">
    <property type="term" value="F:metal ion binding"/>
    <property type="evidence" value="ECO:0007669"/>
    <property type="project" value="UniProtKB-KW"/>
</dbReference>
<feature type="active site" description="Nucleophile; cysteine thiosulfonate intermediate" evidence="4">
    <location>
        <position position="251"/>
    </location>
</feature>
<dbReference type="Proteomes" id="UP000265614">
    <property type="component" value="Unassembled WGS sequence"/>
</dbReference>
<comment type="catalytic activity">
    <reaction evidence="4">
        <text>[thioredoxin]-disulfide + sulfite + AMP + 2 H(+) = adenosine 5'-phosphosulfate + [thioredoxin]-dithiol</text>
        <dbReference type="Rhea" id="RHEA:21976"/>
        <dbReference type="Rhea" id="RHEA-COMP:10698"/>
        <dbReference type="Rhea" id="RHEA-COMP:10700"/>
        <dbReference type="ChEBI" id="CHEBI:15378"/>
        <dbReference type="ChEBI" id="CHEBI:17359"/>
        <dbReference type="ChEBI" id="CHEBI:29950"/>
        <dbReference type="ChEBI" id="CHEBI:50058"/>
        <dbReference type="ChEBI" id="CHEBI:58243"/>
        <dbReference type="ChEBI" id="CHEBI:456215"/>
        <dbReference type="EC" id="1.8.4.10"/>
    </reaction>
</comment>
<dbReference type="InterPro" id="IPR002500">
    <property type="entry name" value="PAPS_reduct_dom"/>
</dbReference>
<evidence type="ECO:0000259" key="5">
    <source>
        <dbReference type="Pfam" id="PF01507"/>
    </source>
</evidence>
<dbReference type="GO" id="GO:0019379">
    <property type="term" value="P:sulfate assimilation, phosphoadenylyl sulfate reduction by phosphoadenylyl-sulfate reductase (thioredoxin)"/>
    <property type="evidence" value="ECO:0007669"/>
    <property type="project" value="UniProtKB-UniRule"/>
</dbReference>
<keyword evidence="2 4" id="KW-0560">Oxidoreductase</keyword>
<comment type="subcellular location">
    <subcellularLocation>
        <location evidence="4">Cytoplasm</location>
    </subcellularLocation>
</comment>
<dbReference type="InterPro" id="IPR004511">
    <property type="entry name" value="PAPS/APS_Rdtase"/>
</dbReference>
<dbReference type="EMBL" id="QZEZ01000011">
    <property type="protein sequence ID" value="RJK92936.1"/>
    <property type="molecule type" value="Genomic_DNA"/>
</dbReference>
<dbReference type="GO" id="GO:0005737">
    <property type="term" value="C:cytoplasm"/>
    <property type="evidence" value="ECO:0007669"/>
    <property type="project" value="UniProtKB-SubCell"/>
</dbReference>
<name>A0A3A3ZD33_9ACTN</name>
<keyword evidence="4" id="KW-0408">Iron</keyword>
<organism evidence="6 7">
    <name type="scientific">Vallicoccus soli</name>
    <dbReference type="NCBI Taxonomy" id="2339232"/>
    <lineage>
        <taxon>Bacteria</taxon>
        <taxon>Bacillati</taxon>
        <taxon>Actinomycetota</taxon>
        <taxon>Actinomycetes</taxon>
        <taxon>Motilibacterales</taxon>
        <taxon>Vallicoccaceae</taxon>
        <taxon>Vallicoccus</taxon>
    </lineage>
</organism>
<dbReference type="GO" id="GO:0043866">
    <property type="term" value="F:adenylyl-sulfate reductase (thioredoxin) activity"/>
    <property type="evidence" value="ECO:0007669"/>
    <property type="project" value="UniProtKB-EC"/>
</dbReference>
<dbReference type="CDD" id="cd23945">
    <property type="entry name" value="PAPS_reductase"/>
    <property type="match status" value="1"/>
</dbReference>
<dbReference type="Pfam" id="PF01507">
    <property type="entry name" value="PAPS_reduct"/>
    <property type="match status" value="1"/>
</dbReference>
<proteinExistence type="inferred from homology"/>
<evidence type="ECO:0000256" key="3">
    <source>
        <dbReference type="ARBA" id="ARBA00024327"/>
    </source>
</evidence>
<feature type="binding site" evidence="4">
    <location>
        <position position="225"/>
    </location>
    <ligand>
        <name>[4Fe-4S] cluster</name>
        <dbReference type="ChEBI" id="CHEBI:49883"/>
    </ligand>
</feature>
<sequence length="255" mass="28556">MTCTIEAGPATGAAPTATVDLGLPVRRRDREELRRLAQRAAVEFEGRDPLLVLDWVARTFGRRVAVTSSMTDAVLPHLVSRVKPGVDVLFVDPGYHFAETLGTRDAVEATLPVNVVTVRPELTRAAHEARYGELWRTDPDLCCAMRKVGPLERAMQDYDVWVTGVRREESATRRDARLVEWDERRGKIKVNPLVAWTQFDVDRYIDWFDLLVNPLTQMGYPSIGCETCTRAVAPGEDPRAGRWAGRSKTECGIHA</sequence>
<accession>A0A3A3ZD33</accession>
<protein>
    <recommendedName>
        <fullName evidence="4">Adenosine 5'-phosphosulfate reductase</fullName>
        <shortName evidence="4">APS reductase</shortName>
        <ecNumber evidence="4">1.8.4.10</ecNumber>
    </recommendedName>
    <alternativeName>
        <fullName evidence="4">5'-adenylylsulfate reductase</fullName>
    </alternativeName>
    <alternativeName>
        <fullName evidence="4">Thioredoxin-dependent 5'-adenylylsulfate reductase</fullName>
    </alternativeName>
</protein>
<dbReference type="PIRSF" id="PIRSF000857">
    <property type="entry name" value="PAPS_reductase"/>
    <property type="match status" value="1"/>
</dbReference>
<keyword evidence="4" id="KW-0411">Iron-sulfur</keyword>
<evidence type="ECO:0000256" key="2">
    <source>
        <dbReference type="ARBA" id="ARBA00023002"/>
    </source>
</evidence>
<evidence type="ECO:0000256" key="1">
    <source>
        <dbReference type="ARBA" id="ARBA00009732"/>
    </source>
</evidence>
<dbReference type="NCBIfam" id="NF002537">
    <property type="entry name" value="PRK02090.1"/>
    <property type="match status" value="1"/>
</dbReference>
<feature type="binding site" evidence="4">
    <location>
        <position position="228"/>
    </location>
    <ligand>
        <name>[4Fe-4S] cluster</name>
        <dbReference type="ChEBI" id="CHEBI:49883"/>
    </ligand>
</feature>
<dbReference type="PANTHER" id="PTHR46509:SF1">
    <property type="entry name" value="PHOSPHOADENOSINE PHOSPHOSULFATE REDUCTASE"/>
    <property type="match status" value="1"/>
</dbReference>
<comment type="caution">
    <text evidence="6">The sequence shown here is derived from an EMBL/GenBank/DDBJ whole genome shotgun (WGS) entry which is preliminary data.</text>
</comment>
<feature type="binding site" evidence="4">
    <location>
        <position position="142"/>
    </location>
    <ligand>
        <name>[4Fe-4S] cluster</name>
        <dbReference type="ChEBI" id="CHEBI:49883"/>
    </ligand>
</feature>
<evidence type="ECO:0000313" key="6">
    <source>
        <dbReference type="EMBL" id="RJK92936.1"/>
    </source>
</evidence>
<dbReference type="Gene3D" id="3.40.50.620">
    <property type="entry name" value="HUPs"/>
    <property type="match status" value="1"/>
</dbReference>
<keyword evidence="4" id="KW-0479">Metal-binding</keyword>
<comment type="cofactor">
    <cofactor evidence="4">
        <name>[4Fe-4S] cluster</name>
        <dbReference type="ChEBI" id="CHEBI:49883"/>
    </cofactor>
    <text evidence="4">Binds 1 [4Fe-4S] cluster per subunit.</text>
</comment>
<dbReference type="HAMAP" id="MF_00063">
    <property type="entry name" value="CysH"/>
    <property type="match status" value="1"/>
</dbReference>
<feature type="domain" description="Phosphoadenosine phosphosulphate reductase" evidence="5">
    <location>
        <begin position="68"/>
        <end position="231"/>
    </location>
</feature>
<comment type="pathway">
    <text evidence="3 4">Sulfur metabolism; hydrogen sulfide biosynthesis; sulfite from sulfate.</text>
</comment>
<dbReference type="InterPro" id="IPR014729">
    <property type="entry name" value="Rossmann-like_a/b/a_fold"/>
</dbReference>
<comment type="function">
    <text evidence="4">Catalyzes the formation of sulfite from adenosine 5'-phosphosulfate (APS) using thioredoxin as an electron donor.</text>
</comment>
<gene>
    <name evidence="4" type="primary">cysH</name>
    <name evidence="6" type="ORF">D5H78_17610</name>
</gene>
<reference evidence="6 7" key="1">
    <citation type="submission" date="2018-09" db="EMBL/GenBank/DDBJ databases">
        <title>YIM 75000 draft genome.</title>
        <authorList>
            <person name="Tang S."/>
            <person name="Feng Y."/>
        </authorList>
    </citation>
    <scope>NUCLEOTIDE SEQUENCE [LARGE SCALE GENOMIC DNA]</scope>
    <source>
        <strain evidence="6 7">YIM 75000</strain>
    </source>
</reference>
<dbReference type="GO" id="GO:0070814">
    <property type="term" value="P:hydrogen sulfide biosynthetic process"/>
    <property type="evidence" value="ECO:0007669"/>
    <property type="project" value="UniProtKB-UniRule"/>
</dbReference>
<keyword evidence="4" id="KW-0963">Cytoplasm</keyword>
<evidence type="ECO:0000256" key="4">
    <source>
        <dbReference type="HAMAP-Rule" id="MF_00063"/>
    </source>
</evidence>
<evidence type="ECO:0000313" key="7">
    <source>
        <dbReference type="Proteomes" id="UP000265614"/>
    </source>
</evidence>
<keyword evidence="7" id="KW-1185">Reference proteome</keyword>
<dbReference type="EC" id="1.8.4.10" evidence="4"/>
<dbReference type="RefSeq" id="WP_119951822.1">
    <property type="nucleotide sequence ID" value="NZ_QZEZ01000011.1"/>
</dbReference>
<dbReference type="GO" id="GO:0051539">
    <property type="term" value="F:4 iron, 4 sulfur cluster binding"/>
    <property type="evidence" value="ECO:0007669"/>
    <property type="project" value="UniProtKB-UniRule"/>
</dbReference>
<dbReference type="PANTHER" id="PTHR46509">
    <property type="entry name" value="PHOSPHOADENOSINE PHOSPHOSULFATE REDUCTASE"/>
    <property type="match status" value="1"/>
</dbReference>
<dbReference type="GO" id="GO:0004604">
    <property type="term" value="F:phosphoadenylyl-sulfate reductase (thioredoxin) activity"/>
    <property type="evidence" value="ECO:0007669"/>
    <property type="project" value="UniProtKB-UniRule"/>
</dbReference>
<dbReference type="AlphaFoldDB" id="A0A3A3ZD33"/>
<dbReference type="NCBIfam" id="TIGR00434">
    <property type="entry name" value="cysH"/>
    <property type="match status" value="1"/>
</dbReference>
<dbReference type="SUPFAM" id="SSF52402">
    <property type="entry name" value="Adenine nucleotide alpha hydrolases-like"/>
    <property type="match status" value="1"/>
</dbReference>
<dbReference type="OrthoDB" id="9794018at2"/>
<comment type="similarity">
    <text evidence="1 4">Belongs to the PAPS reductase family. CysH subfamily.</text>
</comment>
<feature type="binding site" evidence="4">
    <location>
        <position position="143"/>
    </location>
    <ligand>
        <name>[4Fe-4S] cluster</name>
        <dbReference type="ChEBI" id="CHEBI:49883"/>
    </ligand>
</feature>